<keyword evidence="4" id="KW-1185">Reference proteome</keyword>
<name>A0A4P9Z7H7_9ASCO</name>
<keyword evidence="2" id="KW-0812">Transmembrane</keyword>
<evidence type="ECO:0000313" key="4">
    <source>
        <dbReference type="Proteomes" id="UP000268321"/>
    </source>
</evidence>
<sequence length="75" mass="8019">MSQPLKRRGKKASSKASPVAVGHGRSSPVPHEVPLATPPKEPQSYYCAGLVAVTAVAAFLRFRILGYPAKVVFDE</sequence>
<gene>
    <name evidence="3" type="ORF">METBISCDRAFT_29000</name>
</gene>
<accession>A0A4P9Z7H7</accession>
<reference evidence="4" key="1">
    <citation type="journal article" date="2018" name="Nat. Microbiol.">
        <title>Leveraging single-cell genomics to expand the fungal tree of life.</title>
        <authorList>
            <person name="Ahrendt S.R."/>
            <person name="Quandt C.A."/>
            <person name="Ciobanu D."/>
            <person name="Clum A."/>
            <person name="Salamov A."/>
            <person name="Andreopoulos B."/>
            <person name="Cheng J.F."/>
            <person name="Woyke T."/>
            <person name="Pelin A."/>
            <person name="Henrissat B."/>
            <person name="Reynolds N.K."/>
            <person name="Benny G.L."/>
            <person name="Smith M.E."/>
            <person name="James T.Y."/>
            <person name="Grigoriev I.V."/>
        </authorList>
    </citation>
    <scope>NUCLEOTIDE SEQUENCE [LARGE SCALE GENOMIC DNA]</scope>
    <source>
        <strain evidence="4">Baker2002</strain>
    </source>
</reference>
<feature type="non-terminal residue" evidence="3">
    <location>
        <position position="75"/>
    </location>
</feature>
<feature type="compositionally biased region" description="Basic residues" evidence="1">
    <location>
        <begin position="1"/>
        <end position="13"/>
    </location>
</feature>
<feature type="transmembrane region" description="Helical" evidence="2">
    <location>
        <begin position="43"/>
        <end position="60"/>
    </location>
</feature>
<evidence type="ECO:0000313" key="3">
    <source>
        <dbReference type="EMBL" id="RKP28596.1"/>
    </source>
</evidence>
<evidence type="ECO:0000256" key="2">
    <source>
        <dbReference type="SAM" id="Phobius"/>
    </source>
</evidence>
<dbReference type="EMBL" id="ML004796">
    <property type="protein sequence ID" value="RKP28596.1"/>
    <property type="molecule type" value="Genomic_DNA"/>
</dbReference>
<proteinExistence type="predicted"/>
<protein>
    <submittedName>
        <fullName evidence="3">Uncharacterized protein</fullName>
    </submittedName>
</protein>
<organism evidence="3 4">
    <name type="scientific">Metschnikowia bicuspidata</name>
    <dbReference type="NCBI Taxonomy" id="27322"/>
    <lineage>
        <taxon>Eukaryota</taxon>
        <taxon>Fungi</taxon>
        <taxon>Dikarya</taxon>
        <taxon>Ascomycota</taxon>
        <taxon>Saccharomycotina</taxon>
        <taxon>Pichiomycetes</taxon>
        <taxon>Metschnikowiaceae</taxon>
        <taxon>Metschnikowia</taxon>
    </lineage>
</organism>
<dbReference type="AlphaFoldDB" id="A0A4P9Z7H7"/>
<dbReference type="OrthoDB" id="292747at2759"/>
<keyword evidence="2" id="KW-0472">Membrane</keyword>
<dbReference type="Proteomes" id="UP000268321">
    <property type="component" value="Unassembled WGS sequence"/>
</dbReference>
<evidence type="ECO:0000256" key="1">
    <source>
        <dbReference type="SAM" id="MobiDB-lite"/>
    </source>
</evidence>
<keyword evidence="2" id="KW-1133">Transmembrane helix</keyword>
<feature type="region of interest" description="Disordered" evidence="1">
    <location>
        <begin position="1"/>
        <end position="36"/>
    </location>
</feature>